<comment type="caution">
    <text evidence="2">The sequence shown here is derived from an EMBL/GenBank/DDBJ whole genome shotgun (WGS) entry which is preliminary data.</text>
</comment>
<name>A0A087CCT4_9BIFI</name>
<evidence type="ECO:0000313" key="3">
    <source>
        <dbReference type="Proteomes" id="UP000029050"/>
    </source>
</evidence>
<evidence type="ECO:0000256" key="1">
    <source>
        <dbReference type="SAM" id="MobiDB-lite"/>
    </source>
</evidence>
<dbReference type="EMBL" id="JGZI01000010">
    <property type="protein sequence ID" value="KFI81084.1"/>
    <property type="molecule type" value="Genomic_DNA"/>
</dbReference>
<gene>
    <name evidence="2" type="ORF">BPSY_1489</name>
</gene>
<organism evidence="2 3">
    <name type="scientific">Bifidobacterium psychraerophilum</name>
    <dbReference type="NCBI Taxonomy" id="218140"/>
    <lineage>
        <taxon>Bacteria</taxon>
        <taxon>Bacillati</taxon>
        <taxon>Actinomycetota</taxon>
        <taxon>Actinomycetes</taxon>
        <taxon>Bifidobacteriales</taxon>
        <taxon>Bifidobacteriaceae</taxon>
        <taxon>Bifidobacterium</taxon>
    </lineage>
</organism>
<sequence length="116" mass="11815">MDFGGILRITASWLDLEELLPEDASSHSASHPASHSVSHPASHLAPDCGAPEPIRSGGLSGQGLIIPLAAAGGCSQPIAVHPYRLSGRAGGVREGVGGNEAMAQSHEGWGIRPCCC</sequence>
<accession>A0A087CCT4</accession>
<dbReference type="AlphaFoldDB" id="A0A087CCT4"/>
<dbReference type="Proteomes" id="UP000029050">
    <property type="component" value="Unassembled WGS sequence"/>
</dbReference>
<reference evidence="2 3" key="1">
    <citation type="submission" date="2014-03" db="EMBL/GenBank/DDBJ databases">
        <title>Genomics of Bifidobacteria.</title>
        <authorList>
            <person name="Ventura M."/>
            <person name="Milani C."/>
            <person name="Lugli G.A."/>
        </authorList>
    </citation>
    <scope>NUCLEOTIDE SEQUENCE [LARGE SCALE GENOMIC DNA]</scope>
    <source>
        <strain evidence="2 3">LMG 21775</strain>
    </source>
</reference>
<feature type="region of interest" description="Disordered" evidence="1">
    <location>
        <begin position="22"/>
        <end position="55"/>
    </location>
</feature>
<proteinExistence type="predicted"/>
<evidence type="ECO:0000313" key="2">
    <source>
        <dbReference type="EMBL" id="KFI81084.1"/>
    </source>
</evidence>
<feature type="compositionally biased region" description="Low complexity" evidence="1">
    <location>
        <begin position="26"/>
        <end position="46"/>
    </location>
</feature>
<protein>
    <submittedName>
        <fullName evidence="2">Uncharacterized protein</fullName>
    </submittedName>
</protein>
<keyword evidence="3" id="KW-1185">Reference proteome</keyword>